<dbReference type="PANTHER" id="PTHR43798">
    <property type="entry name" value="MONOACYLGLYCEROL LIPASE"/>
    <property type="match status" value="1"/>
</dbReference>
<feature type="region of interest" description="Disordered" evidence="1">
    <location>
        <begin position="79"/>
        <end position="115"/>
    </location>
</feature>
<evidence type="ECO:0000313" key="4">
    <source>
        <dbReference type="Proteomes" id="UP000028828"/>
    </source>
</evidence>
<gene>
    <name evidence="3" type="ORF">TGP89_261940</name>
</gene>
<dbReference type="Proteomes" id="UP000028828">
    <property type="component" value="Unassembled WGS sequence"/>
</dbReference>
<dbReference type="Gene3D" id="3.40.50.1820">
    <property type="entry name" value="alpha/beta hydrolase"/>
    <property type="match status" value="2"/>
</dbReference>
<accession>A0A086K549</accession>
<protein>
    <submittedName>
        <fullName evidence="3">Hydrolase, alpha/beta fold family protein</fullName>
    </submittedName>
</protein>
<feature type="region of interest" description="Disordered" evidence="1">
    <location>
        <begin position="821"/>
        <end position="844"/>
    </location>
</feature>
<dbReference type="InterPro" id="IPR029058">
    <property type="entry name" value="AB_hydrolase_fold"/>
</dbReference>
<feature type="compositionally biased region" description="Low complexity" evidence="1">
    <location>
        <begin position="83"/>
        <end position="96"/>
    </location>
</feature>
<dbReference type="SUPFAM" id="SSF53474">
    <property type="entry name" value="alpha/beta-Hydrolases"/>
    <property type="match status" value="1"/>
</dbReference>
<feature type="compositionally biased region" description="Basic and acidic residues" evidence="1">
    <location>
        <begin position="97"/>
        <end position="108"/>
    </location>
</feature>
<feature type="domain" description="AB hydrolase-1" evidence="2">
    <location>
        <begin position="175"/>
        <end position="287"/>
    </location>
</feature>
<evidence type="ECO:0000313" key="3">
    <source>
        <dbReference type="EMBL" id="KFG39517.1"/>
    </source>
</evidence>
<sequence>MALRFGSKLDRTVLPRDASHHDVSPCSASFPGEEEEPAGSCVSSKEDLPEDARTSPARAAHACVTSAAECVSKKESCNDVVRDGSSSSTRSRGSASGEHRASRGEAPKQKSVTSDAEIRLAQIIEEDSGRDCNADYPVPKWLRKQGVCSPFSYFRSFKASLGIINYDLRGPPGSPLVVTFHGLNGTQLTFFDLQEVLARFGYRTLIFDLYGHGLSASPRYSFFLKRYGLQFFVKQTDELLEHLGLENERISVVGFSMGCVIAAEYALHRQEFVDHICLVAPAGMLPNKPFPVRVLQRCGWCVSPCCCLVPTCVCRCCFSKKGFIQKYEEEENEERRRSSVCAACDSVAEDPGKEEKKRFLRRGKRKPEGGHKEMSATQECRDKAKSSSLPRQTATRQASQERRRRRAETVSESNSAQRGEEKTSSQYGGALGGVSPGELLWRRLMWQLYVKKGVVATFVGCVTHVPLWDGRKIYERLGETGKPVLLLWGEEDTVAPLSCSAALRMLIPNSHLIAFPSCSHLVLADRAQASIGCIMALLDFPRTCDLRRWQFALPFDAGGAYVPPHHRAPPGVCPEDYLRELRYSPKFTIRLSSSDKPQRLPRRAQSRASTETRPKPKGDTAGATLGVTETAGEGLEESASRELEETGGVGIREKVRAQMREEMAAATRREGELVGKRGGDPGAERQERRMERQEEVVGDSEGERVEFGGGEKKAEEVEEDAFGETGLRPAEDVEGELGGEEEEELFSLESLDETEGRAGEEKASETVHLRADGRRPRSASMAAAAAATSHLLSFDSNSTQEILLQGNADHVLVPALSAAPVQSTFQPPHLRESSSSSLQLTRDS</sequence>
<dbReference type="AlphaFoldDB" id="A0A086K549"/>
<dbReference type="Pfam" id="PF00561">
    <property type="entry name" value="Abhydrolase_1"/>
    <property type="match status" value="1"/>
</dbReference>
<reference evidence="3 4" key="1">
    <citation type="submission" date="2014-03" db="EMBL/GenBank/DDBJ databases">
        <authorList>
            <person name="Sibley D."/>
            <person name="Venepally P."/>
            <person name="Karamycheva S."/>
            <person name="Hadjithomas M."/>
            <person name="Khan A."/>
            <person name="Brunk B."/>
            <person name="Roos D."/>
            <person name="Caler E."/>
            <person name="Lorenzi H."/>
        </authorList>
    </citation>
    <scope>NUCLEOTIDE SEQUENCE [LARGE SCALE GENOMIC DNA]</scope>
    <source>
        <strain evidence="4">p89</strain>
    </source>
</reference>
<feature type="compositionally biased region" description="Basic and acidic residues" evidence="1">
    <location>
        <begin position="651"/>
        <end position="715"/>
    </location>
</feature>
<keyword evidence="3" id="KW-0378">Hydrolase</keyword>
<feature type="region of interest" description="Disordered" evidence="1">
    <location>
        <begin position="592"/>
        <end position="778"/>
    </location>
</feature>
<dbReference type="GO" id="GO:0016787">
    <property type="term" value="F:hydrolase activity"/>
    <property type="evidence" value="ECO:0007669"/>
    <property type="project" value="UniProtKB-KW"/>
</dbReference>
<dbReference type="InterPro" id="IPR000073">
    <property type="entry name" value="AB_hydrolase_1"/>
</dbReference>
<dbReference type="EMBL" id="AEYI02001266">
    <property type="protein sequence ID" value="KFG39517.1"/>
    <property type="molecule type" value="Genomic_DNA"/>
</dbReference>
<feature type="compositionally biased region" description="Basic and acidic residues" evidence="1">
    <location>
        <begin position="7"/>
        <end position="23"/>
    </location>
</feature>
<feature type="compositionally biased region" description="Basic and acidic residues" evidence="1">
    <location>
        <begin position="44"/>
        <end position="53"/>
    </location>
</feature>
<feature type="region of interest" description="Disordered" evidence="1">
    <location>
        <begin position="1"/>
        <end position="58"/>
    </location>
</feature>
<name>A0A086K549_TOXGO</name>
<comment type="caution">
    <text evidence="3">The sequence shown here is derived from an EMBL/GenBank/DDBJ whole genome shotgun (WGS) entry which is preliminary data.</text>
</comment>
<dbReference type="VEuPathDB" id="ToxoDB:TGP89_261940"/>
<dbReference type="GO" id="GO:0016020">
    <property type="term" value="C:membrane"/>
    <property type="evidence" value="ECO:0007669"/>
    <property type="project" value="TreeGrafter"/>
</dbReference>
<proteinExistence type="predicted"/>
<feature type="region of interest" description="Disordered" evidence="1">
    <location>
        <begin position="353"/>
        <end position="429"/>
    </location>
</feature>
<feature type="compositionally biased region" description="Basic and acidic residues" evidence="1">
    <location>
        <begin position="366"/>
        <end position="385"/>
    </location>
</feature>
<dbReference type="InterPro" id="IPR050266">
    <property type="entry name" value="AB_hydrolase_sf"/>
</dbReference>
<dbReference type="PANTHER" id="PTHR43798:SF33">
    <property type="entry name" value="HYDROLASE, PUTATIVE (AFU_ORTHOLOGUE AFUA_2G14860)-RELATED"/>
    <property type="match status" value="1"/>
</dbReference>
<feature type="compositionally biased region" description="Basic and acidic residues" evidence="1">
    <location>
        <begin position="754"/>
        <end position="775"/>
    </location>
</feature>
<evidence type="ECO:0000259" key="2">
    <source>
        <dbReference type="Pfam" id="PF00561"/>
    </source>
</evidence>
<dbReference type="OrthoDB" id="331914at2759"/>
<organism evidence="3 4">
    <name type="scientific">Toxoplasma gondii p89</name>
    <dbReference type="NCBI Taxonomy" id="943119"/>
    <lineage>
        <taxon>Eukaryota</taxon>
        <taxon>Sar</taxon>
        <taxon>Alveolata</taxon>
        <taxon>Apicomplexa</taxon>
        <taxon>Conoidasida</taxon>
        <taxon>Coccidia</taxon>
        <taxon>Eucoccidiorida</taxon>
        <taxon>Eimeriorina</taxon>
        <taxon>Sarcocystidae</taxon>
        <taxon>Toxoplasma</taxon>
    </lineage>
</organism>
<feature type="compositionally biased region" description="Acidic residues" evidence="1">
    <location>
        <begin position="732"/>
        <end position="753"/>
    </location>
</feature>
<evidence type="ECO:0000256" key="1">
    <source>
        <dbReference type="SAM" id="MobiDB-lite"/>
    </source>
</evidence>